<name>A0A2H0UIU8_9BACT</name>
<evidence type="ECO:0000313" key="3">
    <source>
        <dbReference type="Proteomes" id="UP000230706"/>
    </source>
</evidence>
<dbReference type="InterPro" id="IPR000477">
    <property type="entry name" value="RT_dom"/>
</dbReference>
<gene>
    <name evidence="2" type="ORF">COU13_01585</name>
</gene>
<sequence length="180" mass="21363">MVAIPACLRERERVKGCAKKGIPIGNLTSQLFANVYMNELDQFIKHKLKIEYYARYADDFVIIANTRLELEQYLPKIEEFLSEKLFLSLHPHKISVLPYHRGIDFLGQVIFPHHKLLRTKTGKRIYRKLHKRMAEYNSGLISEETLQQSFRSYLGLLAHVDAHRQSNKLKNQYWFNRNRF</sequence>
<dbReference type="SUPFAM" id="SSF56672">
    <property type="entry name" value="DNA/RNA polymerases"/>
    <property type="match status" value="1"/>
</dbReference>
<dbReference type="AlphaFoldDB" id="A0A2H0UIU8"/>
<evidence type="ECO:0000313" key="2">
    <source>
        <dbReference type="EMBL" id="PIR86322.1"/>
    </source>
</evidence>
<dbReference type="PANTHER" id="PTHR34047">
    <property type="entry name" value="NUCLEAR INTRON MATURASE 1, MITOCHONDRIAL-RELATED"/>
    <property type="match status" value="1"/>
</dbReference>
<dbReference type="EMBL" id="PFBF01000035">
    <property type="protein sequence ID" value="PIR86322.1"/>
    <property type="molecule type" value="Genomic_DNA"/>
</dbReference>
<dbReference type="PROSITE" id="PS50878">
    <property type="entry name" value="RT_POL"/>
    <property type="match status" value="1"/>
</dbReference>
<accession>A0A2H0UIU8</accession>
<evidence type="ECO:0000259" key="1">
    <source>
        <dbReference type="PROSITE" id="PS50878"/>
    </source>
</evidence>
<proteinExistence type="predicted"/>
<reference evidence="3" key="1">
    <citation type="submission" date="2017-09" db="EMBL/GenBank/DDBJ databases">
        <title>Depth-based differentiation of microbial function through sediment-hosted aquifers and enrichment of novel symbionts in the deep terrestrial subsurface.</title>
        <authorList>
            <person name="Probst A.J."/>
            <person name="Ladd B."/>
            <person name="Jarett J.K."/>
            <person name="Geller-Mcgrath D.E."/>
            <person name="Sieber C.M.K."/>
            <person name="Emerson J.B."/>
            <person name="Anantharaman K."/>
            <person name="Thomas B.C."/>
            <person name="Malmstrom R."/>
            <person name="Stieglmeier M."/>
            <person name="Klingl A."/>
            <person name="Woyke T."/>
            <person name="Ryan C.M."/>
            <person name="Banfield J.F."/>
        </authorList>
    </citation>
    <scope>NUCLEOTIDE SEQUENCE [LARGE SCALE GENOMIC DNA]</scope>
</reference>
<dbReference type="PANTHER" id="PTHR34047:SF8">
    <property type="entry name" value="PROTEIN YKFC"/>
    <property type="match status" value="1"/>
</dbReference>
<feature type="domain" description="Reverse transcriptase" evidence="1">
    <location>
        <begin position="1"/>
        <end position="110"/>
    </location>
</feature>
<protein>
    <recommendedName>
        <fullName evidence="1">Reverse transcriptase domain-containing protein</fullName>
    </recommendedName>
</protein>
<comment type="caution">
    <text evidence="2">The sequence shown here is derived from an EMBL/GenBank/DDBJ whole genome shotgun (WGS) entry which is preliminary data.</text>
</comment>
<dbReference type="CDD" id="cd01646">
    <property type="entry name" value="RT_Bac_retron_I"/>
    <property type="match status" value="1"/>
</dbReference>
<dbReference type="InterPro" id="IPR051083">
    <property type="entry name" value="GrpII_Intron_Splice-Mob/Def"/>
</dbReference>
<organism evidence="2 3">
    <name type="scientific">Candidatus Kaiserbacteria bacterium CG10_big_fil_rev_8_21_14_0_10_43_70</name>
    <dbReference type="NCBI Taxonomy" id="1974605"/>
    <lineage>
        <taxon>Bacteria</taxon>
        <taxon>Candidatus Kaiseribacteriota</taxon>
    </lineage>
</organism>
<dbReference type="InterPro" id="IPR043502">
    <property type="entry name" value="DNA/RNA_pol_sf"/>
</dbReference>
<dbReference type="Proteomes" id="UP000230706">
    <property type="component" value="Unassembled WGS sequence"/>
</dbReference>
<dbReference type="Pfam" id="PF00078">
    <property type="entry name" value="RVT_1"/>
    <property type="match status" value="1"/>
</dbReference>